<organism evidence="5 6">
    <name type="scientific">Sphaerobacter thermophilus (strain ATCC 49802 / DSM 20745 / KCCM 41009 / NCIMB 13125 / S 6022)</name>
    <dbReference type="NCBI Taxonomy" id="479434"/>
    <lineage>
        <taxon>Bacteria</taxon>
        <taxon>Pseudomonadati</taxon>
        <taxon>Thermomicrobiota</taxon>
        <taxon>Thermomicrobia</taxon>
        <taxon>Sphaerobacterales</taxon>
        <taxon>Sphaerobacterineae</taxon>
        <taxon>Sphaerobacteraceae</taxon>
        <taxon>Sphaerobacter</taxon>
    </lineage>
</organism>
<protein>
    <recommendedName>
        <fullName evidence="7">DUF4132 domain-containing protein</fullName>
    </recommendedName>
</protein>
<feature type="domain" description="DUF5724" evidence="3">
    <location>
        <begin position="475"/>
        <end position="549"/>
    </location>
</feature>
<dbReference type="AlphaFoldDB" id="D1CAZ5"/>
<dbReference type="InterPro" id="IPR056639">
    <property type="entry name" value="DUF7737"/>
</dbReference>
<feature type="domain" description="DUF7737" evidence="4">
    <location>
        <begin position="856"/>
        <end position="958"/>
    </location>
</feature>
<evidence type="ECO:0000259" key="3">
    <source>
        <dbReference type="Pfam" id="PF18991"/>
    </source>
</evidence>
<dbReference type="Pfam" id="PF18991">
    <property type="entry name" value="DUF5724"/>
    <property type="match status" value="1"/>
</dbReference>
<dbReference type="OrthoDB" id="9763697at2"/>
<dbReference type="STRING" id="479434.Sthe_2527"/>
<feature type="domain" description="DUF4132" evidence="2">
    <location>
        <begin position="588"/>
        <end position="762"/>
    </location>
</feature>
<accession>D1CAZ5</accession>
<dbReference type="Pfam" id="PF13569">
    <property type="entry name" value="DUF4132"/>
    <property type="match status" value="1"/>
</dbReference>
<proteinExistence type="predicted"/>
<feature type="coiled-coil region" evidence="1">
    <location>
        <begin position="604"/>
        <end position="631"/>
    </location>
</feature>
<dbReference type="InterPro" id="IPR043782">
    <property type="entry name" value="DUF5724"/>
</dbReference>
<evidence type="ECO:0000259" key="2">
    <source>
        <dbReference type="Pfam" id="PF13569"/>
    </source>
</evidence>
<keyword evidence="6" id="KW-1185">Reference proteome</keyword>
<dbReference type="EMBL" id="CP001824">
    <property type="protein sequence ID" value="ACZ39942.1"/>
    <property type="molecule type" value="Genomic_DNA"/>
</dbReference>
<dbReference type="InParanoid" id="D1CAZ5"/>
<gene>
    <name evidence="5" type="ordered locus">Sthe_2527</name>
</gene>
<dbReference type="KEGG" id="sti:Sthe_2527"/>
<evidence type="ECO:0008006" key="7">
    <source>
        <dbReference type="Google" id="ProtNLM"/>
    </source>
</evidence>
<dbReference type="Pfam" id="PF24879">
    <property type="entry name" value="DUF7737"/>
    <property type="match status" value="1"/>
</dbReference>
<dbReference type="Proteomes" id="UP000002027">
    <property type="component" value="Chromosome 2"/>
</dbReference>
<evidence type="ECO:0000313" key="5">
    <source>
        <dbReference type="EMBL" id="ACZ39942.1"/>
    </source>
</evidence>
<dbReference type="HOGENOM" id="CLU_292692_0_0_0"/>
<evidence type="ECO:0000313" key="6">
    <source>
        <dbReference type="Proteomes" id="UP000002027"/>
    </source>
</evidence>
<dbReference type="eggNOG" id="COG1413">
    <property type="taxonomic scope" value="Bacteria"/>
</dbReference>
<name>D1CAZ5_SPHTD</name>
<evidence type="ECO:0000259" key="4">
    <source>
        <dbReference type="Pfam" id="PF24879"/>
    </source>
</evidence>
<evidence type="ECO:0000256" key="1">
    <source>
        <dbReference type="SAM" id="Coils"/>
    </source>
</evidence>
<reference evidence="5 6" key="2">
    <citation type="journal article" date="2010" name="Stand. Genomic Sci.">
        <title>Complete genome sequence of Desulfohalobium retbaense type strain (HR(100)).</title>
        <authorList>
            <person name="Spring S."/>
            <person name="Nolan M."/>
            <person name="Lapidus A."/>
            <person name="Glavina Del Rio T."/>
            <person name="Copeland A."/>
            <person name="Tice H."/>
            <person name="Cheng J.F."/>
            <person name="Lucas S."/>
            <person name="Land M."/>
            <person name="Chen F."/>
            <person name="Bruce D."/>
            <person name="Goodwin L."/>
            <person name="Pitluck S."/>
            <person name="Ivanova N."/>
            <person name="Mavromatis K."/>
            <person name="Mikhailova N."/>
            <person name="Pati A."/>
            <person name="Chen A."/>
            <person name="Palaniappan K."/>
            <person name="Hauser L."/>
            <person name="Chang Y.J."/>
            <person name="Jeffries C.D."/>
            <person name="Munk C."/>
            <person name="Kiss H."/>
            <person name="Chain P."/>
            <person name="Han C."/>
            <person name="Brettin T."/>
            <person name="Detter J.C."/>
            <person name="Schuler E."/>
            <person name="Goker M."/>
            <person name="Rohde M."/>
            <person name="Bristow J."/>
            <person name="Eisen J.A."/>
            <person name="Markowitz V."/>
            <person name="Hugenholtz P."/>
            <person name="Kyrpides N.C."/>
            <person name="Klenk H.P."/>
        </authorList>
    </citation>
    <scope>NUCLEOTIDE SEQUENCE [LARGE SCALE GENOMIC DNA]</scope>
    <source>
        <strain evidence="6">ATCC 49802 / DSM 20745 / S 6022</strain>
    </source>
</reference>
<sequence length="964" mass="106210">MIRLWPFGHREPAITEEILGWADEVWPARARQLPFSGSLAWILRAEDHPWRGALEESLRRLETRWSPAELGVLAAEPYFDPFPWQERLSQHAHLIPVTVTVLGACVVRHPPPDIDARLEARLRVVFANPYAPLTPHLQVQRGEIAFTTQPPPTLEDYLALLTLLEPTSAVLDVIERLVMGDLDAPVNGPPPHGIGRGAARGYEVHLGPLNQQVPALLERLFQHGRLGYEVFARAAHCMPFAIGNLSQRADPRWRAPQADLSPFLRTVRDYSGRLAWDLAQDLSEDNYHLLKQMRGLRGNQYLVQAARLHDRLRLGRLVWKDYRFSDGLESGIVHLAAAAVEPASAEEHAQLVADLRQVRPQTLKAMLPIAWRARAPILDALGWSHALPLVEQIVSTAGLESAGPLEETDVRNSPDPNNGVLDVAAVRAALAQAGDDTARQVLALFRSAQVGARNTVRLIEALAGWERAWVEQGLAKRNQIAVKAFGLLPLERGAEEVAERYLFLRAFAREARSFGPQRQASEQAAAQVALANLAQNAGYPDVVRLEWAMEARLGSAVAQPGEIRSIEGYEVEIALDGFRPEIRVRRGGRILKSVPAAVRKSPAYAELADTIKQMRDQAARLRATLEQMMGDGASLTAEDIAGILRLPLGRAMLASLVLVDETGALGMLADDGAALVTLDGGRLPLRAPLRVAHPYDLYQDGSLGEWQRAIVRRRIVQPFAQVFRELYLLTPAEQGTSPRSRRFAGQPLDAAVASRLFQARGWEMGQDEIARPRKRLASASLTAVFEFPDAGHFLAEHPAVTSGEIWFEPSHGMARDPVPLADVPPRLFSEVMRDADLVVSVAQRDGAVRLSPEGYQRRGELVQALLTELGLPNVTVDGHFARIQGRRADYRVHLGSGAIHIEPGNHLCIVPASWGTDADGLFLPFADEGDRQVSIVVSKILLLAQDDQITDPTILAQIQRVQQG</sequence>
<dbReference type="InterPro" id="IPR025406">
    <property type="entry name" value="DUF4132"/>
</dbReference>
<dbReference type="RefSeq" id="WP_012872982.1">
    <property type="nucleotide sequence ID" value="NC_013524.1"/>
</dbReference>
<reference evidence="6" key="1">
    <citation type="submission" date="2009-11" db="EMBL/GenBank/DDBJ databases">
        <title>The complete chromosome 2 of Sphaerobacter thermophilus DSM 20745.</title>
        <authorList>
            <person name="Lucas S."/>
            <person name="Copeland A."/>
            <person name="Lapidus A."/>
            <person name="Glavina del Rio T."/>
            <person name="Dalin E."/>
            <person name="Tice H."/>
            <person name="Bruce D."/>
            <person name="Goodwin L."/>
            <person name="Pitluck S."/>
            <person name="Kyrpides N."/>
            <person name="Mavromatis K."/>
            <person name="Ivanova N."/>
            <person name="Mikhailova N."/>
            <person name="LaButti K.M."/>
            <person name="Clum A."/>
            <person name="Sun H.I."/>
            <person name="Brettin T."/>
            <person name="Detter J.C."/>
            <person name="Han C."/>
            <person name="Larimer F."/>
            <person name="Land M."/>
            <person name="Hauser L."/>
            <person name="Markowitz V."/>
            <person name="Cheng J.F."/>
            <person name="Hugenholtz P."/>
            <person name="Woyke T."/>
            <person name="Wu D."/>
            <person name="Steenblock K."/>
            <person name="Schneider S."/>
            <person name="Pukall R."/>
            <person name="Goeker M."/>
            <person name="Klenk H.P."/>
            <person name="Eisen J.A."/>
        </authorList>
    </citation>
    <scope>NUCLEOTIDE SEQUENCE [LARGE SCALE GENOMIC DNA]</scope>
    <source>
        <strain evidence="6">ATCC 49802 / DSM 20745 / S 6022</strain>
    </source>
</reference>
<keyword evidence="1" id="KW-0175">Coiled coil</keyword>